<reference evidence="1" key="2">
    <citation type="submission" date="2020-09" db="EMBL/GenBank/DDBJ databases">
        <authorList>
            <person name="Sun Q."/>
            <person name="Zhou Y."/>
        </authorList>
    </citation>
    <scope>NUCLEOTIDE SEQUENCE</scope>
    <source>
        <strain evidence="1">CGMCC 1.15958</strain>
    </source>
</reference>
<evidence type="ECO:0000313" key="1">
    <source>
        <dbReference type="EMBL" id="GGD71359.1"/>
    </source>
</evidence>
<protein>
    <submittedName>
        <fullName evidence="1">Uncharacterized protein</fullName>
    </submittedName>
</protein>
<reference evidence="1" key="1">
    <citation type="journal article" date="2014" name="Int. J. Syst. Evol. Microbiol.">
        <title>Complete genome sequence of Corynebacterium casei LMG S-19264T (=DSM 44701T), isolated from a smear-ripened cheese.</title>
        <authorList>
            <consortium name="US DOE Joint Genome Institute (JGI-PGF)"/>
            <person name="Walter F."/>
            <person name="Albersmeier A."/>
            <person name="Kalinowski J."/>
            <person name="Ruckert C."/>
        </authorList>
    </citation>
    <scope>NUCLEOTIDE SEQUENCE</scope>
    <source>
        <strain evidence="1">CGMCC 1.15958</strain>
    </source>
</reference>
<comment type="caution">
    <text evidence="1">The sequence shown here is derived from an EMBL/GenBank/DDBJ whole genome shotgun (WGS) entry which is preliminary data.</text>
</comment>
<dbReference type="AlphaFoldDB" id="A0A916Z169"/>
<keyword evidence="2" id="KW-1185">Reference proteome</keyword>
<dbReference type="RefSeq" id="WP_188768631.1">
    <property type="nucleotide sequence ID" value="NZ_BMKK01000009.1"/>
</dbReference>
<gene>
    <name evidence="1" type="ORF">GCM10011514_39290</name>
</gene>
<evidence type="ECO:0000313" key="2">
    <source>
        <dbReference type="Proteomes" id="UP000609064"/>
    </source>
</evidence>
<organism evidence="1 2">
    <name type="scientific">Emticicia aquatilis</name>
    <dbReference type="NCBI Taxonomy" id="1537369"/>
    <lineage>
        <taxon>Bacteria</taxon>
        <taxon>Pseudomonadati</taxon>
        <taxon>Bacteroidota</taxon>
        <taxon>Cytophagia</taxon>
        <taxon>Cytophagales</taxon>
        <taxon>Leadbetterellaceae</taxon>
        <taxon>Emticicia</taxon>
    </lineage>
</organism>
<proteinExistence type="predicted"/>
<dbReference type="EMBL" id="BMKK01000009">
    <property type="protein sequence ID" value="GGD71359.1"/>
    <property type="molecule type" value="Genomic_DNA"/>
</dbReference>
<dbReference type="Proteomes" id="UP000609064">
    <property type="component" value="Unassembled WGS sequence"/>
</dbReference>
<name>A0A916Z169_9BACT</name>
<accession>A0A916Z169</accession>
<sequence length="192" mass="21198">MKYFLTLIILVTLFETTNAQIMYRTRYRTAIMAESFAISPLGSVNVEYLPVRWRNSFLALRTGIGFLPGGRSTGVGQVANGGGVSVPTSVTYNYLINNLRRGINKRVAVKCKSAPSKIAAEWFVEMGAGITPVAYRSAETRSYSFGILGLRQQVIFDIPPHPRVVFFRVNVTPSYSFGKYELRGGLSLGVSL</sequence>